<sequence length="473" mass="53604">MDSLRRVVNTSMSADLLQPYITAEVTKSLFQMASLKSPGPDGMSPIFFQCFWHIVGTLSFSPNLDRSAYVMLFIKLPLRLLQRLKAFLDDIISPVQSAFVLGRLITDNILLAFELNHFLNTQTGGEGVQGWMTLKLDIRKAYDKVEWSFLEQQTVWFPCSEEGTPSRGPSLPVFIFALYRIFQFVAEKSGTERPNPRNTGADICSQIVVEMAMKREDQLACYLGLPTRVARSKRDLFATIRDKVASGSRLPCYARSRACYGGIGATQSICSAKSSVLATFQMVESWFGLSHLGVVDPWVPRTRSFRPVTLAQPELANLRVADLIDPIRSDWRVEQVEVVFWPSDIEYILSIPLSRVGEEDQLVWHYSKNGKFSVRSAYHLACSLEVKPCSSSVRQLNLLGGVSFGRRNSQISHYLTAFLRQVAVASSQPVAKSPSSWQFLSHRWIKLNFDGATFPRRRRWALVWWRETRQANP</sequence>
<dbReference type="EMBL" id="JACGWN010000010">
    <property type="protein sequence ID" value="KAL0428307.1"/>
    <property type="molecule type" value="Genomic_DNA"/>
</dbReference>
<evidence type="ECO:0000313" key="1">
    <source>
        <dbReference type="EMBL" id="KAL0428307.1"/>
    </source>
</evidence>
<reference evidence="1" key="2">
    <citation type="journal article" date="2024" name="Plant">
        <title>Genomic evolution and insights into agronomic trait innovations of Sesamum species.</title>
        <authorList>
            <person name="Miao H."/>
            <person name="Wang L."/>
            <person name="Qu L."/>
            <person name="Liu H."/>
            <person name="Sun Y."/>
            <person name="Le M."/>
            <person name="Wang Q."/>
            <person name="Wei S."/>
            <person name="Zheng Y."/>
            <person name="Lin W."/>
            <person name="Duan Y."/>
            <person name="Cao H."/>
            <person name="Xiong S."/>
            <person name="Wang X."/>
            <person name="Wei L."/>
            <person name="Li C."/>
            <person name="Ma Q."/>
            <person name="Ju M."/>
            <person name="Zhao R."/>
            <person name="Li G."/>
            <person name="Mu C."/>
            <person name="Tian Q."/>
            <person name="Mei H."/>
            <person name="Zhang T."/>
            <person name="Gao T."/>
            <person name="Zhang H."/>
        </authorList>
    </citation>
    <scope>NUCLEOTIDE SEQUENCE</scope>
    <source>
        <strain evidence="1">KEN1</strain>
    </source>
</reference>
<comment type="caution">
    <text evidence="1">The sequence shown here is derived from an EMBL/GenBank/DDBJ whole genome shotgun (WGS) entry which is preliminary data.</text>
</comment>
<gene>
    <name evidence="1" type="ORF">Slati_3005500</name>
</gene>
<dbReference type="AlphaFoldDB" id="A0AAW2VFR1"/>
<dbReference type="PANTHER" id="PTHR46890">
    <property type="entry name" value="NON-LTR RETROLELEMENT REVERSE TRANSCRIPTASE-LIKE PROTEIN-RELATED"/>
    <property type="match status" value="1"/>
</dbReference>
<dbReference type="PANTHER" id="PTHR46890:SF48">
    <property type="entry name" value="RNA-DIRECTED DNA POLYMERASE"/>
    <property type="match status" value="1"/>
</dbReference>
<accession>A0AAW2VFR1</accession>
<proteinExistence type="predicted"/>
<organism evidence="1">
    <name type="scientific">Sesamum latifolium</name>
    <dbReference type="NCBI Taxonomy" id="2727402"/>
    <lineage>
        <taxon>Eukaryota</taxon>
        <taxon>Viridiplantae</taxon>
        <taxon>Streptophyta</taxon>
        <taxon>Embryophyta</taxon>
        <taxon>Tracheophyta</taxon>
        <taxon>Spermatophyta</taxon>
        <taxon>Magnoliopsida</taxon>
        <taxon>eudicotyledons</taxon>
        <taxon>Gunneridae</taxon>
        <taxon>Pentapetalae</taxon>
        <taxon>asterids</taxon>
        <taxon>lamiids</taxon>
        <taxon>Lamiales</taxon>
        <taxon>Pedaliaceae</taxon>
        <taxon>Sesamum</taxon>
    </lineage>
</organism>
<protein>
    <recommendedName>
        <fullName evidence="2">Reverse transcriptase domain-containing protein</fullName>
    </recommendedName>
</protein>
<evidence type="ECO:0008006" key="2">
    <source>
        <dbReference type="Google" id="ProtNLM"/>
    </source>
</evidence>
<reference evidence="1" key="1">
    <citation type="submission" date="2020-06" db="EMBL/GenBank/DDBJ databases">
        <authorList>
            <person name="Li T."/>
            <person name="Hu X."/>
            <person name="Zhang T."/>
            <person name="Song X."/>
            <person name="Zhang H."/>
            <person name="Dai N."/>
            <person name="Sheng W."/>
            <person name="Hou X."/>
            <person name="Wei L."/>
        </authorList>
    </citation>
    <scope>NUCLEOTIDE SEQUENCE</scope>
    <source>
        <strain evidence="1">KEN1</strain>
        <tissue evidence="1">Leaf</tissue>
    </source>
</reference>
<dbReference type="InterPro" id="IPR052343">
    <property type="entry name" value="Retrotransposon-Effector_Assoc"/>
</dbReference>
<name>A0AAW2VFR1_9LAMI</name>